<keyword evidence="16 19" id="KW-0275">Fatty acid biosynthesis</keyword>
<evidence type="ECO:0000256" key="3">
    <source>
        <dbReference type="ARBA" id="ARBA00008467"/>
    </source>
</evidence>
<dbReference type="RefSeq" id="WP_106723668.1">
    <property type="nucleotide sequence ID" value="NZ_PXYL01000004.1"/>
</dbReference>
<comment type="catalytic activity">
    <reaction evidence="19">
        <text>a fatty acyl-[ACP] + malonyl-[ACP] + H(+) = a 3-oxoacyl-[ACP] + holo-[ACP] + CO2</text>
        <dbReference type="Rhea" id="RHEA:22836"/>
        <dbReference type="Rhea" id="RHEA-COMP:9623"/>
        <dbReference type="Rhea" id="RHEA-COMP:9685"/>
        <dbReference type="Rhea" id="RHEA-COMP:9916"/>
        <dbReference type="Rhea" id="RHEA-COMP:14125"/>
        <dbReference type="ChEBI" id="CHEBI:15378"/>
        <dbReference type="ChEBI" id="CHEBI:16526"/>
        <dbReference type="ChEBI" id="CHEBI:64479"/>
        <dbReference type="ChEBI" id="CHEBI:78449"/>
        <dbReference type="ChEBI" id="CHEBI:78776"/>
        <dbReference type="ChEBI" id="CHEBI:138651"/>
    </reaction>
</comment>
<dbReference type="EC" id="2.3.1.179" evidence="4 19"/>
<evidence type="ECO:0000256" key="11">
    <source>
        <dbReference type="ARBA" id="ARBA00022692"/>
    </source>
</evidence>
<dbReference type="OrthoDB" id="9808669at2"/>
<keyword evidence="7" id="KW-1003">Cell membrane</keyword>
<dbReference type="NCBIfam" id="NF005589">
    <property type="entry name" value="PRK07314.1"/>
    <property type="match status" value="1"/>
</dbReference>
<dbReference type="InterPro" id="IPR014031">
    <property type="entry name" value="Ketoacyl_synth_C"/>
</dbReference>
<keyword evidence="8 19" id="KW-0444">Lipid biosynthesis</keyword>
<gene>
    <name evidence="23" type="primary">fabF</name>
    <name evidence="23" type="ORF">C7I85_09135</name>
</gene>
<dbReference type="Pfam" id="PF00109">
    <property type="entry name" value="ketoacyl-synt"/>
    <property type="match status" value="1"/>
</dbReference>
<dbReference type="PIRSF" id="PIRSF000447">
    <property type="entry name" value="KAS_II"/>
    <property type="match status" value="1"/>
</dbReference>
<feature type="active site" description="For beta-ketoacyl synthase activity" evidence="20">
    <location>
        <position position="170"/>
    </location>
</feature>
<evidence type="ECO:0000256" key="20">
    <source>
        <dbReference type="PIRSR" id="PIRSR000447-1"/>
    </source>
</evidence>
<evidence type="ECO:0000256" key="13">
    <source>
        <dbReference type="ARBA" id="ARBA00022989"/>
    </source>
</evidence>
<evidence type="ECO:0000256" key="4">
    <source>
        <dbReference type="ARBA" id="ARBA00012356"/>
    </source>
</evidence>
<dbReference type="GO" id="GO:0004315">
    <property type="term" value="F:3-oxoacyl-[acyl-carrier-protein] synthase activity"/>
    <property type="evidence" value="ECO:0007669"/>
    <property type="project" value="UniProtKB-UniRule"/>
</dbReference>
<sequence>MRRVVVTGLGLLSPFGVGVEHGWRELLSGRSAAQRVTEFEVEDLACKIAHVIPRGDGSDNTFNPEAYLEPKELRKIGDFILYGIAAADEALKDSGWEPKTLEDQHASGVMIGSGIGGIEGIAENALILQERGPRRISPFFIPGNIINLVSGQVSIRHGLKGPNHAVVTACSTGAHAIGDAARLIMFGDADVMVAGGAEAPVTRLSLAGFAACKALSTGRNETPEKASRPYDRDRDGFVMGEGAGVVVLEELEHAKARGAKIYAEVVGYGLTGDAYHITAPSEDGDGAFRCMTAALKRANLQPADVDYINAHGTSTMADTIELGAVERLVGNAASKISMSSTKSSIGHLLGAAGSAEAIFSILAIRDNIAPATINLDNPERETAIDLVPNKPRARQIDVALSNSFGFGGTNASLVFQRYNG</sequence>
<evidence type="ECO:0000256" key="17">
    <source>
        <dbReference type="ARBA" id="ARBA00023315"/>
    </source>
</evidence>
<keyword evidence="12" id="KW-0276">Fatty acid metabolism</keyword>
<dbReference type="AlphaFoldDB" id="A0A2P7SFH7"/>
<dbReference type="PANTHER" id="PTHR11712">
    <property type="entry name" value="POLYKETIDE SYNTHASE-RELATED"/>
    <property type="match status" value="1"/>
</dbReference>
<dbReference type="InterPro" id="IPR014030">
    <property type="entry name" value="Ketoacyl_synth_N"/>
</dbReference>
<keyword evidence="13" id="KW-1133">Transmembrane helix</keyword>
<dbReference type="UniPathway" id="UPA00094"/>
<dbReference type="InterPro" id="IPR017568">
    <property type="entry name" value="3-oxoacyl-ACP_synth-2"/>
</dbReference>
<accession>A0A2P7SFH7</accession>
<proteinExistence type="inferred from homology"/>
<evidence type="ECO:0000256" key="12">
    <source>
        <dbReference type="ARBA" id="ARBA00022832"/>
    </source>
</evidence>
<evidence type="ECO:0000256" key="9">
    <source>
        <dbReference type="ARBA" id="ARBA00022519"/>
    </source>
</evidence>
<keyword evidence="14" id="KW-0443">Lipid metabolism</keyword>
<comment type="pathway">
    <text evidence="2 19">Lipid metabolism; fatty acid biosynthesis.</text>
</comment>
<evidence type="ECO:0000259" key="22">
    <source>
        <dbReference type="PROSITE" id="PS52004"/>
    </source>
</evidence>
<keyword evidence="11" id="KW-0812">Transmembrane</keyword>
<evidence type="ECO:0000256" key="21">
    <source>
        <dbReference type="RuleBase" id="RU003694"/>
    </source>
</evidence>
<keyword evidence="9" id="KW-0997">Cell inner membrane</keyword>
<evidence type="ECO:0000256" key="18">
    <source>
        <dbReference type="ARBA" id="ARBA00037576"/>
    </source>
</evidence>
<dbReference type="SMART" id="SM00825">
    <property type="entry name" value="PKS_KS"/>
    <property type="match status" value="1"/>
</dbReference>
<comment type="caution">
    <text evidence="23">The sequence shown here is derived from an EMBL/GenBank/DDBJ whole genome shotgun (WGS) entry which is preliminary data.</text>
</comment>
<evidence type="ECO:0000256" key="14">
    <source>
        <dbReference type="ARBA" id="ARBA00023098"/>
    </source>
</evidence>
<evidence type="ECO:0000256" key="8">
    <source>
        <dbReference type="ARBA" id="ARBA00022516"/>
    </source>
</evidence>
<keyword evidence="6" id="KW-0536">Nodulation</keyword>
<dbReference type="Gene3D" id="3.40.47.10">
    <property type="match status" value="2"/>
</dbReference>
<keyword evidence="24" id="KW-1185">Reference proteome</keyword>
<dbReference type="Pfam" id="PF02801">
    <property type="entry name" value="Ketoacyl-synt_C"/>
    <property type="match status" value="1"/>
</dbReference>
<comment type="similarity">
    <text evidence="3 19 21">Belongs to the thiolase-like superfamily. Beta-ketoacyl-ACP synthases family.</text>
</comment>
<evidence type="ECO:0000256" key="1">
    <source>
        <dbReference type="ARBA" id="ARBA00004533"/>
    </source>
</evidence>
<protein>
    <recommendedName>
        <fullName evidence="5 19">3-oxoacyl-[acyl-carrier-protein] synthase 2</fullName>
        <ecNumber evidence="4 19">2.3.1.179</ecNumber>
    </recommendedName>
</protein>
<dbReference type="InterPro" id="IPR018201">
    <property type="entry name" value="Ketoacyl_synth_AS"/>
</dbReference>
<evidence type="ECO:0000256" key="10">
    <source>
        <dbReference type="ARBA" id="ARBA00022679"/>
    </source>
</evidence>
<dbReference type="EMBL" id="PXYL01000004">
    <property type="protein sequence ID" value="PSJ61238.1"/>
    <property type="molecule type" value="Genomic_DNA"/>
</dbReference>
<dbReference type="InterPro" id="IPR016039">
    <property type="entry name" value="Thiolase-like"/>
</dbReference>
<dbReference type="GO" id="GO:0005886">
    <property type="term" value="C:plasma membrane"/>
    <property type="evidence" value="ECO:0007669"/>
    <property type="project" value="UniProtKB-SubCell"/>
</dbReference>
<comment type="function">
    <text evidence="18">Proposed to synthesize NOD factor fatty acyl chain. Involved in the synthesis of a highly unsaturated fatty acid moiety, which forms part of a lipo-oligosaccharide that is responsible for host specificity.</text>
</comment>
<name>A0A2P7SFH7_9HYPH</name>
<dbReference type="SUPFAM" id="SSF53901">
    <property type="entry name" value="Thiolase-like"/>
    <property type="match status" value="2"/>
</dbReference>
<feature type="domain" description="Ketosynthase family 3 (KS3)" evidence="22">
    <location>
        <begin position="1"/>
        <end position="417"/>
    </location>
</feature>
<evidence type="ECO:0000256" key="16">
    <source>
        <dbReference type="ARBA" id="ARBA00023160"/>
    </source>
</evidence>
<evidence type="ECO:0000256" key="7">
    <source>
        <dbReference type="ARBA" id="ARBA00022475"/>
    </source>
</evidence>
<dbReference type="PROSITE" id="PS00606">
    <property type="entry name" value="KS3_1"/>
    <property type="match status" value="1"/>
</dbReference>
<dbReference type="FunFam" id="3.40.47.10:FF:000015">
    <property type="entry name" value="3-oxoacyl-[acyl-carrier-protein] synthase, mitochondrial"/>
    <property type="match status" value="1"/>
</dbReference>
<comment type="function">
    <text evidence="19">Involved in the type II fatty acid elongation cycle. Catalyzes the elongation of a wide range of acyl-ACP by the addition of two carbons from malonyl-ACP to an acyl acceptor. Can efficiently catalyze the conversion of palmitoleoyl-ACP (cis-hexadec-9-enoyl-ACP) to cis-vaccenoyl-ACP (cis-octadec-11-enoyl-ACP), an essential step in the thermal regulation of fatty acid composition.</text>
</comment>
<evidence type="ECO:0000256" key="5">
    <source>
        <dbReference type="ARBA" id="ARBA00014657"/>
    </source>
</evidence>
<reference evidence="23 24" key="1">
    <citation type="submission" date="2018-03" db="EMBL/GenBank/DDBJ databases">
        <title>The draft genome of Mesorhizobium soli JCM 19897.</title>
        <authorList>
            <person name="Li L."/>
            <person name="Liu L."/>
            <person name="Liang L."/>
            <person name="Wang T."/>
            <person name="Zhang X."/>
        </authorList>
    </citation>
    <scope>NUCLEOTIDE SEQUENCE [LARGE SCALE GENOMIC DNA]</scope>
    <source>
        <strain evidence="23 24">JCM 19897</strain>
    </source>
</reference>
<dbReference type="NCBIfam" id="NF004970">
    <property type="entry name" value="PRK06333.1"/>
    <property type="match status" value="1"/>
</dbReference>
<dbReference type="Proteomes" id="UP000240653">
    <property type="component" value="Unassembled WGS sequence"/>
</dbReference>
<evidence type="ECO:0000256" key="19">
    <source>
        <dbReference type="PIRNR" id="PIRNR000447"/>
    </source>
</evidence>
<dbReference type="InterPro" id="IPR020841">
    <property type="entry name" value="PKS_Beta-ketoAc_synthase_dom"/>
</dbReference>
<evidence type="ECO:0000313" key="24">
    <source>
        <dbReference type="Proteomes" id="UP000240653"/>
    </source>
</evidence>
<keyword evidence="17 19" id="KW-0012">Acyltransferase</keyword>
<evidence type="ECO:0000256" key="6">
    <source>
        <dbReference type="ARBA" id="ARBA00022458"/>
    </source>
</evidence>
<keyword evidence="15" id="KW-0472">Membrane</keyword>
<keyword evidence="10 19" id="KW-0808">Transferase</keyword>
<dbReference type="CDD" id="cd00834">
    <property type="entry name" value="KAS_I_II"/>
    <property type="match status" value="1"/>
</dbReference>
<dbReference type="GO" id="GO:0006633">
    <property type="term" value="P:fatty acid biosynthetic process"/>
    <property type="evidence" value="ECO:0007669"/>
    <property type="project" value="UniProtKB-UniRule"/>
</dbReference>
<comment type="catalytic activity">
    <reaction evidence="19">
        <text>(9Z)-hexadecenoyl-[ACP] + malonyl-[ACP] + H(+) = 3-oxo-(11Z)-octadecenoyl-[ACP] + holo-[ACP] + CO2</text>
        <dbReference type="Rhea" id="RHEA:55040"/>
        <dbReference type="Rhea" id="RHEA-COMP:9623"/>
        <dbReference type="Rhea" id="RHEA-COMP:9685"/>
        <dbReference type="Rhea" id="RHEA-COMP:10800"/>
        <dbReference type="Rhea" id="RHEA-COMP:14074"/>
        <dbReference type="ChEBI" id="CHEBI:15378"/>
        <dbReference type="ChEBI" id="CHEBI:16526"/>
        <dbReference type="ChEBI" id="CHEBI:64479"/>
        <dbReference type="ChEBI" id="CHEBI:78449"/>
        <dbReference type="ChEBI" id="CHEBI:83989"/>
        <dbReference type="ChEBI" id="CHEBI:138538"/>
        <dbReference type="EC" id="2.3.1.179"/>
    </reaction>
</comment>
<evidence type="ECO:0000256" key="2">
    <source>
        <dbReference type="ARBA" id="ARBA00005194"/>
    </source>
</evidence>
<organism evidence="23 24">
    <name type="scientific">Pseudaminobacter soli</name>
    <name type="common">ex Li et al. 2025</name>
    <dbReference type="NCBI Taxonomy" id="1295366"/>
    <lineage>
        <taxon>Bacteria</taxon>
        <taxon>Pseudomonadati</taxon>
        <taxon>Pseudomonadota</taxon>
        <taxon>Alphaproteobacteria</taxon>
        <taxon>Hyphomicrobiales</taxon>
        <taxon>Phyllobacteriaceae</taxon>
        <taxon>Pseudaminobacter</taxon>
    </lineage>
</organism>
<dbReference type="PROSITE" id="PS52004">
    <property type="entry name" value="KS3_2"/>
    <property type="match status" value="1"/>
</dbReference>
<comment type="subcellular location">
    <subcellularLocation>
        <location evidence="1">Cell inner membrane</location>
    </subcellularLocation>
</comment>
<dbReference type="InterPro" id="IPR000794">
    <property type="entry name" value="Beta-ketoacyl_synthase"/>
</dbReference>
<evidence type="ECO:0000313" key="23">
    <source>
        <dbReference type="EMBL" id="PSJ61238.1"/>
    </source>
</evidence>
<dbReference type="FunFam" id="3.40.47.10:FF:000024">
    <property type="entry name" value="3-oxoacyl-[acyl-carrier-protein] synthase, mitochondrial"/>
    <property type="match status" value="1"/>
</dbReference>
<dbReference type="PANTHER" id="PTHR11712:SF352">
    <property type="entry name" value="3-OXOACYL-[ACYL-CARRIER-PROTEIN] SYNTHASE"/>
    <property type="match status" value="1"/>
</dbReference>
<evidence type="ECO:0000256" key="15">
    <source>
        <dbReference type="ARBA" id="ARBA00023136"/>
    </source>
</evidence>
<dbReference type="NCBIfam" id="TIGR03150">
    <property type="entry name" value="fabF"/>
    <property type="match status" value="1"/>
</dbReference>